<dbReference type="Gene3D" id="3.10.450.40">
    <property type="match status" value="1"/>
</dbReference>
<proteinExistence type="predicted"/>
<keyword evidence="1" id="KW-0732">Signal</keyword>
<name>A0A0J6IW55_9PSED</name>
<dbReference type="OrthoDB" id="5704710at2"/>
<sequence>MNINVRFSRLLALMLCACCSLASARDLGQDEALRLRERGEILPLEDILKSAFDRYPGSKLLEAELEEKHDTYVYEVELLTPQGVVRELKFNASRGNLTKDKEDD</sequence>
<comment type="caution">
    <text evidence="3">The sequence shown here is derived from an EMBL/GenBank/DDBJ whole genome shotgun (WGS) entry which is preliminary data.</text>
</comment>
<dbReference type="RefSeq" id="WP_048366388.1">
    <property type="nucleotide sequence ID" value="NZ_JAAEBV010000010.1"/>
</dbReference>
<reference evidence="3 4" key="1">
    <citation type="submission" date="2015-02" db="EMBL/GenBank/DDBJ databases">
        <title>Pseudomonas helleri sp. nov. and Pseudomonas weihenstephanensis sp. nov., isolated from raw cows milk.</title>
        <authorList>
            <person name="von Neubeck M."/>
            <person name="Huptas C."/>
            <person name="Wenning M."/>
            <person name="Scherer S."/>
        </authorList>
    </citation>
    <scope>NUCLEOTIDE SEQUENCE [LARGE SCALE GENOMIC DNA]</scope>
    <source>
        <strain evidence="3 4">DSM 29166</strain>
    </source>
</reference>
<protein>
    <submittedName>
        <fullName evidence="3">Peptidase</fullName>
    </submittedName>
</protein>
<dbReference type="InterPro" id="IPR025711">
    <property type="entry name" value="PepSY"/>
</dbReference>
<dbReference type="Proteomes" id="UP000036325">
    <property type="component" value="Unassembled WGS sequence"/>
</dbReference>
<dbReference type="EMBL" id="JYLF01000013">
    <property type="protein sequence ID" value="KMN11263.1"/>
    <property type="molecule type" value="Genomic_DNA"/>
</dbReference>
<accession>A0A0J6IW55</accession>
<evidence type="ECO:0000259" key="2">
    <source>
        <dbReference type="Pfam" id="PF03413"/>
    </source>
</evidence>
<dbReference type="STRING" id="1608994.TU86_21740"/>
<evidence type="ECO:0000256" key="1">
    <source>
        <dbReference type="SAM" id="SignalP"/>
    </source>
</evidence>
<dbReference type="PATRIC" id="fig|1608994.3.peg.521"/>
<gene>
    <name evidence="3" type="ORF">TU86_21740</name>
</gene>
<dbReference type="Pfam" id="PF03413">
    <property type="entry name" value="PepSY"/>
    <property type="match status" value="1"/>
</dbReference>
<evidence type="ECO:0000313" key="4">
    <source>
        <dbReference type="Proteomes" id="UP000036325"/>
    </source>
</evidence>
<accession>A0A0J6IFX6</accession>
<feature type="domain" description="PepSY" evidence="2">
    <location>
        <begin position="42"/>
        <end position="100"/>
    </location>
</feature>
<feature type="chain" id="PRO_5030008711" evidence="1">
    <location>
        <begin position="25"/>
        <end position="104"/>
    </location>
</feature>
<dbReference type="AlphaFoldDB" id="A0A0J6IW55"/>
<evidence type="ECO:0000313" key="3">
    <source>
        <dbReference type="EMBL" id="KMN11263.1"/>
    </source>
</evidence>
<organism evidence="3 4">
    <name type="scientific">Pseudomonas weihenstephanensis</name>
    <dbReference type="NCBI Taxonomy" id="1608994"/>
    <lineage>
        <taxon>Bacteria</taxon>
        <taxon>Pseudomonadati</taxon>
        <taxon>Pseudomonadota</taxon>
        <taxon>Gammaproteobacteria</taxon>
        <taxon>Pseudomonadales</taxon>
        <taxon>Pseudomonadaceae</taxon>
        <taxon>Pseudomonas</taxon>
    </lineage>
</organism>
<feature type="signal peptide" evidence="1">
    <location>
        <begin position="1"/>
        <end position="24"/>
    </location>
</feature>